<dbReference type="Proteomes" id="UP000023435">
    <property type="component" value="Unassembled WGS sequence"/>
</dbReference>
<protein>
    <submittedName>
        <fullName evidence="2">Uncharacterized protein</fullName>
    </submittedName>
</protein>
<gene>
    <name evidence="2" type="ORF">AZ78_1267</name>
</gene>
<keyword evidence="3" id="KW-1185">Reference proteome</keyword>
<sequence length="98" mass="10690">MDYGEGLAYVFFLVEGLCVLGALLLVWHRFRPLPRWAAALGIARWLIVAIGGLAGGWVVYLAMTAVDSWARLMTYVAALTFSPAIASALVALVVRPRR</sequence>
<name>A0A108U703_9GAMM</name>
<reference evidence="2 3" key="1">
    <citation type="journal article" date="2014" name="Genome Announc.">
        <title>Draft Genome Sequence of Lysobacter capsici AZ78, a Bacterium Antagonistic to Plant-Pathogenic Oomycetes.</title>
        <authorList>
            <person name="Puopolo G."/>
            <person name="Sonego P."/>
            <person name="Engelen K."/>
            <person name="Pertot I."/>
        </authorList>
    </citation>
    <scope>NUCLEOTIDE SEQUENCE [LARGE SCALE GENOMIC DNA]</scope>
    <source>
        <strain evidence="2 3">AZ78</strain>
    </source>
</reference>
<keyword evidence="1" id="KW-0812">Transmembrane</keyword>
<feature type="transmembrane region" description="Helical" evidence="1">
    <location>
        <begin position="72"/>
        <end position="94"/>
    </location>
</feature>
<evidence type="ECO:0000313" key="2">
    <source>
        <dbReference type="EMBL" id="KWS03718.1"/>
    </source>
</evidence>
<feature type="transmembrane region" description="Helical" evidence="1">
    <location>
        <begin position="6"/>
        <end position="27"/>
    </location>
</feature>
<dbReference type="EMBL" id="JAJA02000001">
    <property type="protein sequence ID" value="KWS03718.1"/>
    <property type="molecule type" value="Genomic_DNA"/>
</dbReference>
<dbReference type="AlphaFoldDB" id="A0A108U703"/>
<evidence type="ECO:0000313" key="3">
    <source>
        <dbReference type="Proteomes" id="UP000023435"/>
    </source>
</evidence>
<feature type="transmembrane region" description="Helical" evidence="1">
    <location>
        <begin position="39"/>
        <end position="60"/>
    </location>
</feature>
<proteinExistence type="predicted"/>
<comment type="caution">
    <text evidence="2">The sequence shown here is derived from an EMBL/GenBank/DDBJ whole genome shotgun (WGS) entry which is preliminary data.</text>
</comment>
<accession>A0A108U703</accession>
<dbReference type="OrthoDB" id="9918411at2"/>
<keyword evidence="1" id="KW-0472">Membrane</keyword>
<organism evidence="2 3">
    <name type="scientific">Lysobacter capsici AZ78</name>
    <dbReference type="NCBI Taxonomy" id="1444315"/>
    <lineage>
        <taxon>Bacteria</taxon>
        <taxon>Pseudomonadati</taxon>
        <taxon>Pseudomonadota</taxon>
        <taxon>Gammaproteobacteria</taxon>
        <taxon>Lysobacterales</taxon>
        <taxon>Lysobacteraceae</taxon>
        <taxon>Lysobacter</taxon>
    </lineage>
</organism>
<dbReference type="RefSeq" id="WP_036110009.1">
    <property type="nucleotide sequence ID" value="NZ_JAJA02000001.1"/>
</dbReference>
<keyword evidence="1" id="KW-1133">Transmembrane helix</keyword>
<evidence type="ECO:0000256" key="1">
    <source>
        <dbReference type="SAM" id="Phobius"/>
    </source>
</evidence>